<dbReference type="Pfam" id="PF00005">
    <property type="entry name" value="ABC_tran"/>
    <property type="match status" value="1"/>
</dbReference>
<proteinExistence type="predicted"/>
<dbReference type="InterPro" id="IPR050763">
    <property type="entry name" value="ABC_transporter_ATP-binding"/>
</dbReference>
<keyword evidence="3" id="KW-0547">Nucleotide-binding</keyword>
<keyword evidence="8" id="KW-1185">Reference proteome</keyword>
<dbReference type="InterPro" id="IPR003593">
    <property type="entry name" value="AAA+_ATPase"/>
</dbReference>
<evidence type="ECO:0000256" key="1">
    <source>
        <dbReference type="ARBA" id="ARBA00004202"/>
    </source>
</evidence>
<evidence type="ECO:0000256" key="3">
    <source>
        <dbReference type="ARBA" id="ARBA00022741"/>
    </source>
</evidence>
<gene>
    <name evidence="7" type="ORF">Q8814_13810</name>
</gene>
<evidence type="ECO:0000256" key="4">
    <source>
        <dbReference type="ARBA" id="ARBA00022840"/>
    </source>
</evidence>
<dbReference type="Pfam" id="PF13732">
    <property type="entry name" value="DrrA1-3_C"/>
    <property type="match status" value="1"/>
</dbReference>
<dbReference type="GO" id="GO:0005524">
    <property type="term" value="F:ATP binding"/>
    <property type="evidence" value="ECO:0007669"/>
    <property type="project" value="UniProtKB-KW"/>
</dbReference>
<comment type="subcellular location">
    <subcellularLocation>
        <location evidence="1">Cell membrane</location>
        <topology evidence="1">Peripheral membrane protein</topology>
    </subcellularLocation>
</comment>
<keyword evidence="2" id="KW-0813">Transport</keyword>
<comment type="caution">
    <text evidence="7">The sequence shown here is derived from an EMBL/GenBank/DDBJ whole genome shotgun (WGS) entry which is preliminary data.</text>
</comment>
<organism evidence="7 8">
    <name type="scientific">Rhodococcus chondri</name>
    <dbReference type="NCBI Taxonomy" id="3065941"/>
    <lineage>
        <taxon>Bacteria</taxon>
        <taxon>Bacillati</taxon>
        <taxon>Actinomycetota</taxon>
        <taxon>Actinomycetes</taxon>
        <taxon>Mycobacteriales</taxon>
        <taxon>Nocardiaceae</taxon>
        <taxon>Rhodococcus</taxon>
    </lineage>
</organism>
<keyword evidence="5" id="KW-0046">Antibiotic resistance</keyword>
<dbReference type="PANTHER" id="PTHR42711">
    <property type="entry name" value="ABC TRANSPORTER ATP-BINDING PROTEIN"/>
    <property type="match status" value="1"/>
</dbReference>
<dbReference type="Gene3D" id="3.40.50.300">
    <property type="entry name" value="P-loop containing nucleotide triphosphate hydrolases"/>
    <property type="match status" value="1"/>
</dbReference>
<dbReference type="InterPro" id="IPR025302">
    <property type="entry name" value="DrrA1/2-like_C"/>
</dbReference>
<evidence type="ECO:0000259" key="6">
    <source>
        <dbReference type="PROSITE" id="PS50893"/>
    </source>
</evidence>
<dbReference type="PANTHER" id="PTHR42711:SF19">
    <property type="entry name" value="DOXORUBICIN RESISTANCE ATP-BINDING PROTEIN DRRA"/>
    <property type="match status" value="1"/>
</dbReference>
<sequence>MSAPAVMVEDLHVAYGKTWALDGVDLVAAAGSTLGVLGHNGAGKTTLIRTLTTLVHPTIGRVQVSGLDVVTDATAVRRGIGVTGQYAGLDEFLTARENLELIGRLTGLRRTAARTRADALIDRLGLHEYAARRVGELSGGTRRRVDLAASLVGSPSVLFLDEPTTGLDPIARAGLWNVVEELTASGTTVVLTTQYLEEADRLADHIVVLSRGRVAARGTPAELKQIVGGKVLTATVPTYRLADLPFVPDTDHRLGGDRVRVSVTVDDAPAATELAARLHLAGIEVTDLDVTSPSLDDVFTHLAHTTGAHR</sequence>
<feature type="domain" description="ABC transporter" evidence="6">
    <location>
        <begin position="6"/>
        <end position="236"/>
    </location>
</feature>
<dbReference type="SMART" id="SM00382">
    <property type="entry name" value="AAA"/>
    <property type="match status" value="1"/>
</dbReference>
<evidence type="ECO:0000313" key="7">
    <source>
        <dbReference type="EMBL" id="MEE2033176.1"/>
    </source>
</evidence>
<dbReference type="SUPFAM" id="SSF52540">
    <property type="entry name" value="P-loop containing nucleoside triphosphate hydrolases"/>
    <property type="match status" value="1"/>
</dbReference>
<evidence type="ECO:0000256" key="2">
    <source>
        <dbReference type="ARBA" id="ARBA00022448"/>
    </source>
</evidence>
<accession>A0ABU7JT32</accession>
<reference evidence="7 8" key="1">
    <citation type="submission" date="2023-08" db="EMBL/GenBank/DDBJ databases">
        <authorList>
            <person name="Girao M."/>
            <person name="Carvalho M.F."/>
        </authorList>
    </citation>
    <scope>NUCLEOTIDE SEQUENCE [LARGE SCALE GENOMIC DNA]</scope>
    <source>
        <strain evidence="7 8">CC-R104</strain>
    </source>
</reference>
<dbReference type="InterPro" id="IPR027417">
    <property type="entry name" value="P-loop_NTPase"/>
</dbReference>
<name>A0ABU7JT32_9NOCA</name>
<dbReference type="RefSeq" id="WP_330152591.1">
    <property type="nucleotide sequence ID" value="NZ_JAUZMZ010000071.1"/>
</dbReference>
<evidence type="ECO:0000256" key="5">
    <source>
        <dbReference type="ARBA" id="ARBA00023251"/>
    </source>
</evidence>
<dbReference type="PROSITE" id="PS50893">
    <property type="entry name" value="ABC_TRANSPORTER_2"/>
    <property type="match status" value="1"/>
</dbReference>
<protein>
    <submittedName>
        <fullName evidence="7">ATP-binding cassette domain-containing protein</fullName>
    </submittedName>
</protein>
<keyword evidence="4 7" id="KW-0067">ATP-binding</keyword>
<dbReference type="InterPro" id="IPR003439">
    <property type="entry name" value="ABC_transporter-like_ATP-bd"/>
</dbReference>
<dbReference type="EMBL" id="JAUZMZ010000071">
    <property type="protein sequence ID" value="MEE2033176.1"/>
    <property type="molecule type" value="Genomic_DNA"/>
</dbReference>
<dbReference type="Proteomes" id="UP001331936">
    <property type="component" value="Unassembled WGS sequence"/>
</dbReference>
<evidence type="ECO:0000313" key="8">
    <source>
        <dbReference type="Proteomes" id="UP001331936"/>
    </source>
</evidence>